<dbReference type="EMBL" id="AP027734">
    <property type="protein sequence ID" value="BDZ54526.1"/>
    <property type="molecule type" value="Genomic_DNA"/>
</dbReference>
<keyword evidence="2" id="KW-1185">Reference proteome</keyword>
<protein>
    <recommendedName>
        <fullName evidence="3">CU044_5270 family protein</fullName>
    </recommendedName>
</protein>
<evidence type="ECO:0000313" key="1">
    <source>
        <dbReference type="EMBL" id="BDZ54526.1"/>
    </source>
</evidence>
<name>A0ABM8H1B8_9MICO</name>
<sequence length="325" mass="34852">MDELTLLRSTRDDDREPSPEALTAARAALLARVADEVSGTSSARPAEHRRRWLPRLTWVGVGVAATLTGVLVAGNVSLNASTAYASDVLRTAAAETGRYADLVPGSGEYLRSRTHARWQVCSGSEDTAKVVCEPNDQILDVYMPADPTAEWVLYRDWGSMQGVLTGESIETARAADGRFYGPESPWVRVDYADIPTNGAAAYAWIDEQYTGGSASRDEDNFVRIADILRSGLVPAAPRAALLDALSRIPGVTATDDIANLDGVTGVAIGRNEPFRAGERQEIIIDPDTGLVIGERRLAGATIFGWTFGEETELTAVESTIVDTAP</sequence>
<evidence type="ECO:0000313" key="2">
    <source>
        <dbReference type="Proteomes" id="UP001321477"/>
    </source>
</evidence>
<reference evidence="2" key="1">
    <citation type="journal article" date="2019" name="Int. J. Syst. Evol. Microbiol.">
        <title>The Global Catalogue of Microorganisms (GCM) 10K type strain sequencing project: providing services to taxonomists for standard genome sequencing and annotation.</title>
        <authorList>
            <consortium name="The Broad Institute Genomics Platform"/>
            <consortium name="The Broad Institute Genome Sequencing Center for Infectious Disease"/>
            <person name="Wu L."/>
            <person name="Ma J."/>
        </authorList>
    </citation>
    <scope>NUCLEOTIDE SEQUENCE [LARGE SCALE GENOMIC DNA]</scope>
    <source>
        <strain evidence="2">NBRC 109019</strain>
    </source>
</reference>
<organism evidence="1 2">
    <name type="scientific">Agromyces marinus</name>
    <dbReference type="NCBI Taxonomy" id="1389020"/>
    <lineage>
        <taxon>Bacteria</taxon>
        <taxon>Bacillati</taxon>
        <taxon>Actinomycetota</taxon>
        <taxon>Actinomycetes</taxon>
        <taxon>Micrococcales</taxon>
        <taxon>Microbacteriaceae</taxon>
        <taxon>Agromyces</taxon>
    </lineage>
</organism>
<gene>
    <name evidence="1" type="ORF">GCM10025870_15990</name>
</gene>
<proteinExistence type="predicted"/>
<dbReference type="Proteomes" id="UP001321477">
    <property type="component" value="Chromosome"/>
</dbReference>
<dbReference type="RefSeq" id="WP_234660598.1">
    <property type="nucleotide sequence ID" value="NZ_AP027734.1"/>
</dbReference>
<accession>A0ABM8H1B8</accession>
<evidence type="ECO:0008006" key="3">
    <source>
        <dbReference type="Google" id="ProtNLM"/>
    </source>
</evidence>